<keyword evidence="1" id="KW-1133">Transmembrane helix</keyword>
<dbReference type="AlphaFoldDB" id="A0A812CXQ0"/>
<proteinExistence type="predicted"/>
<keyword evidence="3" id="KW-1185">Reference proteome</keyword>
<organism evidence="2 3">
    <name type="scientific">Acanthosepion pharaonis</name>
    <name type="common">Pharaoh cuttlefish</name>
    <name type="synonym">Sepia pharaonis</name>
    <dbReference type="NCBI Taxonomy" id="158019"/>
    <lineage>
        <taxon>Eukaryota</taxon>
        <taxon>Metazoa</taxon>
        <taxon>Spiralia</taxon>
        <taxon>Lophotrochozoa</taxon>
        <taxon>Mollusca</taxon>
        <taxon>Cephalopoda</taxon>
        <taxon>Coleoidea</taxon>
        <taxon>Decapodiformes</taxon>
        <taxon>Sepiida</taxon>
        <taxon>Sepiina</taxon>
        <taxon>Sepiidae</taxon>
        <taxon>Acanthosepion</taxon>
    </lineage>
</organism>
<sequence length="157" mass="17964">MAAFAAPQALASSQHGRDEWPITESKQKSDKCYFIYTFCRQRAVAADIAAFPKSLSIFLSPYTSLSFLFFFSLSLTFSLFLFLFLSLPLSFLFLSFTLSLFYSFSLFLFHSIFPSLSLSPFLSPSLSFSFSLSLSLFIFLFFLTFLHHSFNLFLTPQ</sequence>
<keyword evidence="1" id="KW-0812">Transmembrane</keyword>
<reference evidence="2" key="1">
    <citation type="submission" date="2021-01" db="EMBL/GenBank/DDBJ databases">
        <authorList>
            <person name="Li R."/>
            <person name="Bekaert M."/>
        </authorList>
    </citation>
    <scope>NUCLEOTIDE SEQUENCE</scope>
    <source>
        <strain evidence="2">Farmed</strain>
    </source>
</reference>
<protein>
    <submittedName>
        <fullName evidence="2">Uncharacterized protein</fullName>
    </submittedName>
</protein>
<feature type="transmembrane region" description="Helical" evidence="1">
    <location>
        <begin position="91"/>
        <end position="113"/>
    </location>
</feature>
<name>A0A812CXQ0_ACAPH</name>
<dbReference type="Proteomes" id="UP000597762">
    <property type="component" value="Unassembled WGS sequence"/>
</dbReference>
<feature type="transmembrane region" description="Helical" evidence="1">
    <location>
        <begin position="62"/>
        <end position="84"/>
    </location>
</feature>
<evidence type="ECO:0000313" key="3">
    <source>
        <dbReference type="Proteomes" id="UP000597762"/>
    </source>
</evidence>
<comment type="caution">
    <text evidence="2">The sequence shown here is derived from an EMBL/GenBank/DDBJ whole genome shotgun (WGS) entry which is preliminary data.</text>
</comment>
<evidence type="ECO:0000313" key="2">
    <source>
        <dbReference type="EMBL" id="CAE1281400.1"/>
    </source>
</evidence>
<gene>
    <name evidence="2" type="ORF">SPHA_42887</name>
</gene>
<evidence type="ECO:0000256" key="1">
    <source>
        <dbReference type="SAM" id="Phobius"/>
    </source>
</evidence>
<dbReference type="EMBL" id="CAHIKZ030002113">
    <property type="protein sequence ID" value="CAE1281400.1"/>
    <property type="molecule type" value="Genomic_DNA"/>
</dbReference>
<keyword evidence="1" id="KW-0472">Membrane</keyword>
<accession>A0A812CXQ0</accession>
<feature type="transmembrane region" description="Helical" evidence="1">
    <location>
        <begin position="125"/>
        <end position="146"/>
    </location>
</feature>